<dbReference type="InterPro" id="IPR002123">
    <property type="entry name" value="Plipid/glycerol_acylTrfase"/>
</dbReference>
<accession>B6GBX3</accession>
<dbReference type="HOGENOM" id="CLU_027938_4_5_11"/>
<dbReference type="Pfam" id="PF01553">
    <property type="entry name" value="Acyltransferase"/>
    <property type="match status" value="1"/>
</dbReference>
<evidence type="ECO:0000259" key="3">
    <source>
        <dbReference type="SMART" id="SM00563"/>
    </source>
</evidence>
<dbReference type="RefSeq" id="WP_006721226.1">
    <property type="nucleotide sequence ID" value="NZ_CP085935.1"/>
</dbReference>
<keyword evidence="2 4" id="KW-0012">Acyltransferase</keyword>
<evidence type="ECO:0000313" key="5">
    <source>
        <dbReference type="Proteomes" id="UP000003560"/>
    </source>
</evidence>
<evidence type="ECO:0000256" key="1">
    <source>
        <dbReference type="ARBA" id="ARBA00022679"/>
    </source>
</evidence>
<dbReference type="PANTHER" id="PTHR10434">
    <property type="entry name" value="1-ACYL-SN-GLYCEROL-3-PHOSPHATE ACYLTRANSFERASE"/>
    <property type="match status" value="1"/>
</dbReference>
<dbReference type="STRING" id="445975.COLSTE_01588"/>
<name>B6GBX3_9ACTN</name>
<sequence>MAREGKVSGLNAASHYDAAMSVFPWYERAIYALVMAVLWVFSKLMWRWSVEDPSRLPERVGGSTGSVVICNHTSMAEVVALVPYLWARGHRVRPIFKSEFNKIGIARWAFALAGGIPVERGEADMAALRAAQHALQRGEDVLIFPEGTRIRTDDQPVEIHGGFALIAQMGKARILPMAVCGFRDVTPEGKRLMRPVTCWIAVGDALDAKDAPQGLKRRERAQWVENEAICRMYALRDALRAAHPGRF</sequence>
<dbReference type="CDD" id="cd07989">
    <property type="entry name" value="LPLAT_AGPAT-like"/>
    <property type="match status" value="1"/>
</dbReference>
<proteinExistence type="predicted"/>
<dbReference type="Proteomes" id="UP000003560">
    <property type="component" value="Unassembled WGS sequence"/>
</dbReference>
<dbReference type="GO" id="GO:0006654">
    <property type="term" value="P:phosphatidic acid biosynthetic process"/>
    <property type="evidence" value="ECO:0007669"/>
    <property type="project" value="TreeGrafter"/>
</dbReference>
<organism evidence="4 5">
    <name type="scientific">Collinsella stercoris DSM 13279</name>
    <dbReference type="NCBI Taxonomy" id="445975"/>
    <lineage>
        <taxon>Bacteria</taxon>
        <taxon>Bacillati</taxon>
        <taxon>Actinomycetota</taxon>
        <taxon>Coriobacteriia</taxon>
        <taxon>Coriobacteriales</taxon>
        <taxon>Coriobacteriaceae</taxon>
        <taxon>Collinsella</taxon>
    </lineage>
</organism>
<dbReference type="GO" id="GO:0003841">
    <property type="term" value="F:1-acylglycerol-3-phosphate O-acyltransferase activity"/>
    <property type="evidence" value="ECO:0007669"/>
    <property type="project" value="TreeGrafter"/>
</dbReference>
<keyword evidence="1 4" id="KW-0808">Transferase</keyword>
<dbReference type="SUPFAM" id="SSF69593">
    <property type="entry name" value="Glycerol-3-phosphate (1)-acyltransferase"/>
    <property type="match status" value="1"/>
</dbReference>
<dbReference type="PANTHER" id="PTHR10434:SF11">
    <property type="entry name" value="1-ACYL-SN-GLYCEROL-3-PHOSPHATE ACYLTRANSFERASE"/>
    <property type="match status" value="1"/>
</dbReference>
<comment type="caution">
    <text evidence="4">The sequence shown here is derived from an EMBL/GenBank/DDBJ whole genome shotgun (WGS) entry which is preliminary data.</text>
</comment>
<keyword evidence="5" id="KW-1185">Reference proteome</keyword>
<dbReference type="SMART" id="SM00563">
    <property type="entry name" value="PlsC"/>
    <property type="match status" value="1"/>
</dbReference>
<dbReference type="eggNOG" id="COG0204">
    <property type="taxonomic scope" value="Bacteria"/>
</dbReference>
<gene>
    <name evidence="4" type="ORF">COLSTE_01588</name>
</gene>
<reference evidence="4 5" key="1">
    <citation type="submission" date="2008-10" db="EMBL/GenBank/DDBJ databases">
        <title>Draft genome sequence of Collinsella stercoris (DSM 13279).</title>
        <authorList>
            <person name="Sudarsanam P."/>
            <person name="Ley R."/>
            <person name="Guruge J."/>
            <person name="Turnbaugh P.J."/>
            <person name="Mahowald M."/>
            <person name="Liep D."/>
            <person name="Gordon J."/>
        </authorList>
    </citation>
    <scope>NUCLEOTIDE SEQUENCE [LARGE SCALE GENOMIC DNA]</scope>
    <source>
        <strain evidence="4 5">DSM 13279</strain>
    </source>
</reference>
<evidence type="ECO:0000313" key="4">
    <source>
        <dbReference type="EMBL" id="EEA90237.1"/>
    </source>
</evidence>
<reference evidence="4 5" key="2">
    <citation type="submission" date="2008-10" db="EMBL/GenBank/DDBJ databases">
        <authorList>
            <person name="Fulton L."/>
            <person name="Clifton S."/>
            <person name="Fulton B."/>
            <person name="Xu J."/>
            <person name="Minx P."/>
            <person name="Pepin K.H."/>
            <person name="Johnson M."/>
            <person name="Thiruvilangam P."/>
            <person name="Bhonagiri V."/>
            <person name="Nash W.E."/>
            <person name="Mardis E.R."/>
            <person name="Wilson R.K."/>
        </authorList>
    </citation>
    <scope>NUCLEOTIDE SEQUENCE [LARGE SCALE GENOMIC DNA]</scope>
    <source>
        <strain evidence="4 5">DSM 13279</strain>
    </source>
</reference>
<evidence type="ECO:0000256" key="2">
    <source>
        <dbReference type="ARBA" id="ARBA00023315"/>
    </source>
</evidence>
<dbReference type="AlphaFoldDB" id="B6GBX3"/>
<feature type="domain" description="Phospholipid/glycerol acyltransferase" evidence="3">
    <location>
        <begin position="66"/>
        <end position="182"/>
    </location>
</feature>
<protein>
    <submittedName>
        <fullName evidence="4">Acyltransferase</fullName>
    </submittedName>
</protein>
<dbReference type="EMBL" id="ABXJ01000083">
    <property type="protein sequence ID" value="EEA90237.1"/>
    <property type="molecule type" value="Genomic_DNA"/>
</dbReference>
<dbReference type="GeneID" id="98003302"/>